<organism evidence="1 2">
    <name type="scientific">Lymnaea stagnalis</name>
    <name type="common">Great pond snail</name>
    <name type="synonym">Helix stagnalis</name>
    <dbReference type="NCBI Taxonomy" id="6523"/>
    <lineage>
        <taxon>Eukaryota</taxon>
        <taxon>Metazoa</taxon>
        <taxon>Spiralia</taxon>
        <taxon>Lophotrochozoa</taxon>
        <taxon>Mollusca</taxon>
        <taxon>Gastropoda</taxon>
        <taxon>Heterobranchia</taxon>
        <taxon>Euthyneura</taxon>
        <taxon>Panpulmonata</taxon>
        <taxon>Hygrophila</taxon>
        <taxon>Lymnaeoidea</taxon>
        <taxon>Lymnaeidae</taxon>
        <taxon>Lymnaea</taxon>
    </lineage>
</organism>
<dbReference type="EMBL" id="CAXITT010000110">
    <property type="protein sequence ID" value="CAL1532233.1"/>
    <property type="molecule type" value="Genomic_DNA"/>
</dbReference>
<proteinExistence type="predicted"/>
<keyword evidence="2" id="KW-1185">Reference proteome</keyword>
<evidence type="ECO:0000313" key="1">
    <source>
        <dbReference type="EMBL" id="CAL1532233.1"/>
    </source>
</evidence>
<dbReference type="AlphaFoldDB" id="A0AAV2HFS9"/>
<name>A0AAV2HFS9_LYMST</name>
<protein>
    <submittedName>
        <fullName evidence="1">Uncharacterized protein</fullName>
    </submittedName>
</protein>
<feature type="non-terminal residue" evidence="1">
    <location>
        <position position="139"/>
    </location>
</feature>
<dbReference type="SUPFAM" id="SSF48452">
    <property type="entry name" value="TPR-like"/>
    <property type="match status" value="1"/>
</dbReference>
<dbReference type="Gene3D" id="1.25.40.10">
    <property type="entry name" value="Tetratricopeptide repeat domain"/>
    <property type="match status" value="1"/>
</dbReference>
<feature type="non-terminal residue" evidence="1">
    <location>
        <position position="1"/>
    </location>
</feature>
<sequence>KNLLTWVEHLLEPLENRAKEINDDVLTATENANIPSLANRVFLLCAEGNDIDAEEYLNTLEAMNKRPAFKDMMTEAKAEQAYYYSRMGAFDMSVKLFREVVTEKPLNLLWKYGLGLMYRRMTNVNVCYSATKEYNLSEL</sequence>
<gene>
    <name evidence="1" type="ORF">GSLYS_00006312001</name>
</gene>
<evidence type="ECO:0000313" key="2">
    <source>
        <dbReference type="Proteomes" id="UP001497497"/>
    </source>
</evidence>
<dbReference type="Proteomes" id="UP001497497">
    <property type="component" value="Unassembled WGS sequence"/>
</dbReference>
<accession>A0AAV2HFS9</accession>
<comment type="caution">
    <text evidence="1">The sequence shown here is derived from an EMBL/GenBank/DDBJ whole genome shotgun (WGS) entry which is preliminary data.</text>
</comment>
<reference evidence="1 2" key="1">
    <citation type="submission" date="2024-04" db="EMBL/GenBank/DDBJ databases">
        <authorList>
            <consortium name="Genoscope - CEA"/>
            <person name="William W."/>
        </authorList>
    </citation>
    <scope>NUCLEOTIDE SEQUENCE [LARGE SCALE GENOMIC DNA]</scope>
</reference>
<dbReference type="InterPro" id="IPR011990">
    <property type="entry name" value="TPR-like_helical_dom_sf"/>
</dbReference>